<dbReference type="GO" id="GO:0005634">
    <property type="term" value="C:nucleus"/>
    <property type="evidence" value="ECO:0007669"/>
    <property type="project" value="TreeGrafter"/>
</dbReference>
<dbReference type="GO" id="GO:0006396">
    <property type="term" value="P:RNA processing"/>
    <property type="evidence" value="ECO:0007669"/>
    <property type="project" value="InterPro"/>
</dbReference>
<dbReference type="EMBL" id="JANBVN010000149">
    <property type="protein sequence ID" value="KAJ9138051.1"/>
    <property type="molecule type" value="Genomic_DNA"/>
</dbReference>
<proteinExistence type="predicted"/>
<keyword evidence="3" id="KW-1185">Reference proteome</keyword>
<dbReference type="Gene3D" id="3.30.360.20">
    <property type="entry name" value="RNA 3'-terminal phosphate cyclase, insert domain"/>
    <property type="match status" value="1"/>
</dbReference>
<evidence type="ECO:0000259" key="1">
    <source>
        <dbReference type="Pfam" id="PF01137"/>
    </source>
</evidence>
<evidence type="ECO:0000313" key="3">
    <source>
        <dbReference type="Proteomes" id="UP001174691"/>
    </source>
</evidence>
<evidence type="ECO:0000313" key="2">
    <source>
        <dbReference type="EMBL" id="KAJ9138051.1"/>
    </source>
</evidence>
<feature type="domain" description="RNA 3'-terminal phosphate cyclase" evidence="1">
    <location>
        <begin position="14"/>
        <end position="390"/>
    </location>
</feature>
<dbReference type="InterPro" id="IPR023797">
    <property type="entry name" value="RNA3'_phos_cyclase_dom"/>
</dbReference>
<dbReference type="InterPro" id="IPR036553">
    <property type="entry name" value="RPTC_insert"/>
</dbReference>
<dbReference type="Gene3D" id="3.65.10.20">
    <property type="entry name" value="RNA 3'-terminal phosphate cyclase domain"/>
    <property type="match status" value="1"/>
</dbReference>
<dbReference type="InterPro" id="IPR037136">
    <property type="entry name" value="RNA3'_phos_cyclase_dom_sf"/>
</dbReference>
<dbReference type="PANTHER" id="PTHR11096:SF0">
    <property type="entry name" value="RNA 3'-TERMINAL PHOSPHATE CYCLASE"/>
    <property type="match status" value="1"/>
</dbReference>
<dbReference type="AlphaFoldDB" id="A0AA38VCK9"/>
<dbReference type="SUPFAM" id="SSF55205">
    <property type="entry name" value="EPT/RTPC-like"/>
    <property type="match status" value="1"/>
</dbReference>
<accession>A0AA38VCK9</accession>
<comment type="caution">
    <text evidence="2">The sequence shown here is derived from an EMBL/GenBank/DDBJ whole genome shotgun (WGS) entry which is preliminary data.</text>
</comment>
<dbReference type="InterPro" id="IPR013792">
    <property type="entry name" value="RNA3'P_cycl/enolpyr_Trfase_a/b"/>
</dbReference>
<dbReference type="PANTHER" id="PTHR11096">
    <property type="entry name" value="RNA 3' TERMINAL PHOSPHATE CYCLASE"/>
    <property type="match status" value="1"/>
</dbReference>
<dbReference type="InterPro" id="IPR000228">
    <property type="entry name" value="RNA3'_term_phos_cyc"/>
</dbReference>
<sequence>MKDPKPIILDGRTGEGGGQLVRLAVALSAVSSQPIRITNVRGNRQGGRGGGLKSQHVASISYLATATSASVSGLEVGSHTLDFRPTLKPSALADRKTRIEASSEAASALLIFQAILPFLLFAASSSGDKEREPVEVEIAGGTNVSWSLSWEYADQVLLPTLEERFGVVVERRLVRRGWSAGGKPEKGEVWFRVWPVGLGRALRLREGPGLGYGTGEFEVRWVDVNILAPGHMLKGMRNEVVRELEAVLPRAEVRFKVVEDSGSEARVYVLLVAKSETLRWGRDVLTSVPKRKKKGQGDFGAYVAGKVCRDLAEELEGRGVVDEYLQDQLVVFQALAEGTTSFPRSGERALEEELGDLAISDRMRREKATEPFGEGSTHTTTARWVASQLLGGVEWYNKGRVCRGAGMRMEKPILARPDREAVPTNAAV</sequence>
<dbReference type="Pfam" id="PF01137">
    <property type="entry name" value="RTC"/>
    <property type="match status" value="1"/>
</dbReference>
<dbReference type="GO" id="GO:0003963">
    <property type="term" value="F:RNA-3'-phosphate cyclase activity"/>
    <property type="evidence" value="ECO:0007669"/>
    <property type="project" value="TreeGrafter"/>
</dbReference>
<organism evidence="2 3">
    <name type="scientific">Coniochaeta hoffmannii</name>
    <dbReference type="NCBI Taxonomy" id="91930"/>
    <lineage>
        <taxon>Eukaryota</taxon>
        <taxon>Fungi</taxon>
        <taxon>Dikarya</taxon>
        <taxon>Ascomycota</taxon>
        <taxon>Pezizomycotina</taxon>
        <taxon>Sordariomycetes</taxon>
        <taxon>Sordariomycetidae</taxon>
        <taxon>Coniochaetales</taxon>
        <taxon>Coniochaetaceae</taxon>
        <taxon>Coniochaeta</taxon>
    </lineage>
</organism>
<dbReference type="Proteomes" id="UP001174691">
    <property type="component" value="Unassembled WGS sequence"/>
</dbReference>
<gene>
    <name evidence="2" type="ORF">NKR19_g7943</name>
</gene>
<name>A0AA38VCK9_9PEZI</name>
<protein>
    <submittedName>
        <fullName evidence="2">EPT/RTPC-like protein</fullName>
    </submittedName>
</protein>
<reference evidence="2" key="1">
    <citation type="submission" date="2022-07" db="EMBL/GenBank/DDBJ databases">
        <title>Fungi with potential for degradation of polypropylene.</title>
        <authorList>
            <person name="Gostincar C."/>
        </authorList>
    </citation>
    <scope>NUCLEOTIDE SEQUENCE</scope>
    <source>
        <strain evidence="2">EXF-13287</strain>
    </source>
</reference>